<dbReference type="AlphaFoldDB" id="B8IL57"/>
<organism evidence="3 4">
    <name type="scientific">Methylobacterium nodulans (strain LMG 21967 / CNCM I-2342 / ORS 2060)</name>
    <dbReference type="NCBI Taxonomy" id="460265"/>
    <lineage>
        <taxon>Bacteria</taxon>
        <taxon>Pseudomonadati</taxon>
        <taxon>Pseudomonadota</taxon>
        <taxon>Alphaproteobacteria</taxon>
        <taxon>Hyphomicrobiales</taxon>
        <taxon>Methylobacteriaceae</taxon>
        <taxon>Methylobacterium</taxon>
    </lineage>
</organism>
<dbReference type="eggNOG" id="ENOG50311Y3">
    <property type="taxonomic scope" value="Bacteria"/>
</dbReference>
<sequence>MQKYENRAPTRALLVRTGKLAALITVLALAATHYMAEQSRPGRLQAGFAALRGAADPETTGALGGAGELRLDPCGPHGAR</sequence>
<accession>B8IL57</accession>
<feature type="region of interest" description="Disordered" evidence="1">
    <location>
        <begin position="59"/>
        <end position="80"/>
    </location>
</feature>
<dbReference type="KEGG" id="mno:Mnod_3322"/>
<reference evidence="3 4" key="1">
    <citation type="submission" date="2009-01" db="EMBL/GenBank/DDBJ databases">
        <title>Complete sequence of chromosome of Methylobacterium nodulans ORS 2060.</title>
        <authorList>
            <consortium name="US DOE Joint Genome Institute"/>
            <person name="Lucas S."/>
            <person name="Copeland A."/>
            <person name="Lapidus A."/>
            <person name="Glavina del Rio T."/>
            <person name="Dalin E."/>
            <person name="Tice H."/>
            <person name="Bruce D."/>
            <person name="Goodwin L."/>
            <person name="Pitluck S."/>
            <person name="Sims D."/>
            <person name="Brettin T."/>
            <person name="Detter J.C."/>
            <person name="Han C."/>
            <person name="Larimer F."/>
            <person name="Land M."/>
            <person name="Hauser L."/>
            <person name="Kyrpides N."/>
            <person name="Ivanova N."/>
            <person name="Marx C.J."/>
            <person name="Richardson P."/>
        </authorList>
    </citation>
    <scope>NUCLEOTIDE SEQUENCE [LARGE SCALE GENOMIC DNA]</scope>
    <source>
        <strain evidence="4">LMG 21967 / CNCM I-2342 / ORS 2060</strain>
    </source>
</reference>
<evidence type="ECO:0000256" key="1">
    <source>
        <dbReference type="SAM" id="MobiDB-lite"/>
    </source>
</evidence>
<feature type="transmembrane region" description="Helical" evidence="2">
    <location>
        <begin position="20"/>
        <end position="36"/>
    </location>
</feature>
<keyword evidence="2" id="KW-0812">Transmembrane</keyword>
<evidence type="ECO:0000313" key="4">
    <source>
        <dbReference type="Proteomes" id="UP000008207"/>
    </source>
</evidence>
<name>B8IL57_METNO</name>
<keyword evidence="2" id="KW-1133">Transmembrane helix</keyword>
<dbReference type="STRING" id="460265.Mnod_3322"/>
<proteinExistence type="predicted"/>
<keyword evidence="4" id="KW-1185">Reference proteome</keyword>
<gene>
    <name evidence="3" type="ordered locus">Mnod_3322</name>
</gene>
<dbReference type="EMBL" id="CP001349">
    <property type="protein sequence ID" value="ACL58245.1"/>
    <property type="molecule type" value="Genomic_DNA"/>
</dbReference>
<dbReference type="HOGENOM" id="CLU_2617987_0_0_5"/>
<evidence type="ECO:0000256" key="2">
    <source>
        <dbReference type="SAM" id="Phobius"/>
    </source>
</evidence>
<keyword evidence="2" id="KW-0472">Membrane</keyword>
<dbReference type="Proteomes" id="UP000008207">
    <property type="component" value="Chromosome"/>
</dbReference>
<protein>
    <submittedName>
        <fullName evidence="3">Uncharacterized protein</fullName>
    </submittedName>
</protein>
<evidence type="ECO:0000313" key="3">
    <source>
        <dbReference type="EMBL" id="ACL58245.1"/>
    </source>
</evidence>
<dbReference type="RefSeq" id="WP_015929908.1">
    <property type="nucleotide sequence ID" value="NC_011894.1"/>
</dbReference>